<dbReference type="RefSeq" id="WP_033202632.1">
    <property type="nucleotide sequence ID" value="NZ_LGUP01000404.1"/>
</dbReference>
<dbReference type="EMBL" id="LGUP01000404">
    <property type="protein sequence ID" value="KOG08816.1"/>
    <property type="molecule type" value="Genomic_DNA"/>
</dbReference>
<proteinExistence type="predicted"/>
<dbReference type="PATRIC" id="fig|1938.6.peg.8227"/>
<name>A0A0L8J583_STRVR</name>
<feature type="transmembrane region" description="Helical" evidence="1">
    <location>
        <begin position="55"/>
        <end position="76"/>
    </location>
</feature>
<sequence length="149" mass="14167">MSTRPSARRLLATVTTASAAAVLGGLVFAVPAAAHIASAQPLAASAYDFGPGRAGSSAAAFLALAGVVVGWLALARPTGRLGVASGPLGARIALVAGLVGTAVGVLVAATADGGLGTGNGLGGAFVAILVGVASTVLGWRATVRVRRGA</sequence>
<accession>A0A0L8J583</accession>
<feature type="transmembrane region" description="Helical" evidence="1">
    <location>
        <begin position="88"/>
        <end position="109"/>
    </location>
</feature>
<protein>
    <submittedName>
        <fullName evidence="2">Uncharacterized protein</fullName>
    </submittedName>
</protein>
<organism evidence="2 3">
    <name type="scientific">Streptomyces viridochromogenes</name>
    <dbReference type="NCBI Taxonomy" id="1938"/>
    <lineage>
        <taxon>Bacteria</taxon>
        <taxon>Bacillati</taxon>
        <taxon>Actinomycetota</taxon>
        <taxon>Actinomycetes</taxon>
        <taxon>Kitasatosporales</taxon>
        <taxon>Streptomycetaceae</taxon>
        <taxon>Streptomyces</taxon>
    </lineage>
</organism>
<comment type="caution">
    <text evidence="2">The sequence shown here is derived from an EMBL/GenBank/DDBJ whole genome shotgun (WGS) entry which is preliminary data.</text>
</comment>
<evidence type="ECO:0000256" key="1">
    <source>
        <dbReference type="SAM" id="Phobius"/>
    </source>
</evidence>
<keyword evidence="1" id="KW-0472">Membrane</keyword>
<dbReference type="PROSITE" id="PS51318">
    <property type="entry name" value="TAT"/>
    <property type="match status" value="1"/>
</dbReference>
<dbReference type="InterPro" id="IPR006311">
    <property type="entry name" value="TAT_signal"/>
</dbReference>
<feature type="transmembrane region" description="Helical" evidence="1">
    <location>
        <begin position="121"/>
        <end position="139"/>
    </location>
</feature>
<dbReference type="AlphaFoldDB" id="A0A0L8J583"/>
<keyword evidence="1" id="KW-1133">Transmembrane helix</keyword>
<reference evidence="2 3" key="1">
    <citation type="submission" date="2015-06" db="EMBL/GenBank/DDBJ databases">
        <authorList>
            <person name="Hoefler B.C."/>
            <person name="Straight P.D."/>
        </authorList>
    </citation>
    <scope>NUCLEOTIDE SEQUENCE [LARGE SCALE GENOMIC DNA]</scope>
    <source>
        <strain evidence="2 3">NRRL 3427</strain>
    </source>
</reference>
<evidence type="ECO:0000313" key="3">
    <source>
        <dbReference type="Proteomes" id="UP000037023"/>
    </source>
</evidence>
<evidence type="ECO:0000313" key="2">
    <source>
        <dbReference type="EMBL" id="KOG08816.1"/>
    </source>
</evidence>
<dbReference type="Proteomes" id="UP000037023">
    <property type="component" value="Unassembled WGS sequence"/>
</dbReference>
<gene>
    <name evidence="2" type="ORF">ADK34_38200</name>
</gene>
<dbReference type="Pfam" id="PF19733">
    <property type="entry name" value="DUF6223"/>
    <property type="match status" value="1"/>
</dbReference>
<dbReference type="InterPro" id="IPR045770">
    <property type="entry name" value="DUF6223"/>
</dbReference>
<keyword evidence="1" id="KW-0812">Transmembrane</keyword>